<evidence type="ECO:0000256" key="10">
    <source>
        <dbReference type="ARBA" id="ARBA00022692"/>
    </source>
</evidence>
<comment type="pathway">
    <text evidence="3 19">Cofactor biosynthesis; adenosylcobalamin biosynthesis; adenosylcobalamin from cob(II)yrinate a,c-diamide: step 7/7.</text>
</comment>
<keyword evidence="11 19" id="KW-0460">Magnesium</keyword>
<dbReference type="RefSeq" id="WP_153972932.1">
    <property type="nucleotide sequence ID" value="NZ_JACRWE010000013.1"/>
</dbReference>
<evidence type="ECO:0000256" key="2">
    <source>
        <dbReference type="ARBA" id="ARBA00004651"/>
    </source>
</evidence>
<organism evidence="20 21">
    <name type="scientific">Romboutsia faecis</name>
    <dbReference type="NCBI Taxonomy" id="2764597"/>
    <lineage>
        <taxon>Bacteria</taxon>
        <taxon>Bacillati</taxon>
        <taxon>Bacillota</taxon>
        <taxon>Clostridia</taxon>
        <taxon>Peptostreptococcales</taxon>
        <taxon>Peptostreptococcaceae</taxon>
        <taxon>Romboutsia</taxon>
    </lineage>
</organism>
<dbReference type="HAMAP" id="MF_00719">
    <property type="entry name" value="CobS"/>
    <property type="match status" value="1"/>
</dbReference>
<evidence type="ECO:0000256" key="15">
    <source>
        <dbReference type="ARBA" id="ARBA00032605"/>
    </source>
</evidence>
<dbReference type="PANTHER" id="PTHR34148:SF1">
    <property type="entry name" value="ADENOSYLCOBINAMIDE-GDP RIBAZOLETRANSFERASE"/>
    <property type="match status" value="1"/>
</dbReference>
<gene>
    <name evidence="19 20" type="primary">cobS</name>
    <name evidence="20" type="ORF">H8923_16045</name>
</gene>
<evidence type="ECO:0000256" key="7">
    <source>
        <dbReference type="ARBA" id="ARBA00022475"/>
    </source>
</evidence>
<dbReference type="PANTHER" id="PTHR34148">
    <property type="entry name" value="ADENOSYLCOBINAMIDE-GDP RIBAZOLETRANSFERASE"/>
    <property type="match status" value="1"/>
</dbReference>
<keyword evidence="8 19" id="KW-0169">Cobalamin biosynthesis</keyword>
<dbReference type="EC" id="2.7.8.26" evidence="5 19"/>
<evidence type="ECO:0000256" key="5">
    <source>
        <dbReference type="ARBA" id="ARBA00013200"/>
    </source>
</evidence>
<evidence type="ECO:0000256" key="3">
    <source>
        <dbReference type="ARBA" id="ARBA00004663"/>
    </source>
</evidence>
<evidence type="ECO:0000256" key="11">
    <source>
        <dbReference type="ARBA" id="ARBA00022842"/>
    </source>
</evidence>
<evidence type="ECO:0000256" key="12">
    <source>
        <dbReference type="ARBA" id="ARBA00022989"/>
    </source>
</evidence>
<name>A0ABR7JTM4_9FIRM</name>
<feature type="transmembrane region" description="Helical" evidence="19">
    <location>
        <begin position="32"/>
        <end position="52"/>
    </location>
</feature>
<evidence type="ECO:0000256" key="16">
    <source>
        <dbReference type="ARBA" id="ARBA00032853"/>
    </source>
</evidence>
<evidence type="ECO:0000256" key="14">
    <source>
        <dbReference type="ARBA" id="ARBA00025228"/>
    </source>
</evidence>
<dbReference type="InterPro" id="IPR003805">
    <property type="entry name" value="CobS"/>
</dbReference>
<evidence type="ECO:0000256" key="13">
    <source>
        <dbReference type="ARBA" id="ARBA00023136"/>
    </source>
</evidence>
<dbReference type="EMBL" id="JACRWE010000013">
    <property type="protein sequence ID" value="MBC5998263.1"/>
    <property type="molecule type" value="Genomic_DNA"/>
</dbReference>
<comment type="catalytic activity">
    <reaction evidence="17 19">
        <text>alpha-ribazole + adenosylcob(III)inamide-GDP = adenosylcob(III)alamin + GMP + H(+)</text>
        <dbReference type="Rhea" id="RHEA:16049"/>
        <dbReference type="ChEBI" id="CHEBI:10329"/>
        <dbReference type="ChEBI" id="CHEBI:15378"/>
        <dbReference type="ChEBI" id="CHEBI:18408"/>
        <dbReference type="ChEBI" id="CHEBI:58115"/>
        <dbReference type="ChEBI" id="CHEBI:60487"/>
        <dbReference type="EC" id="2.7.8.26"/>
    </reaction>
</comment>
<comment type="caution">
    <text evidence="20">The sequence shown here is derived from an EMBL/GenBank/DDBJ whole genome shotgun (WGS) entry which is preliminary data.</text>
</comment>
<feature type="transmembrane region" description="Helical" evidence="19">
    <location>
        <begin position="105"/>
        <end position="125"/>
    </location>
</feature>
<evidence type="ECO:0000313" key="21">
    <source>
        <dbReference type="Proteomes" id="UP000609849"/>
    </source>
</evidence>
<accession>A0ABR7JTM4</accession>
<feature type="transmembrane region" description="Helical" evidence="19">
    <location>
        <begin position="200"/>
        <end position="218"/>
    </location>
</feature>
<evidence type="ECO:0000256" key="8">
    <source>
        <dbReference type="ARBA" id="ARBA00022573"/>
    </source>
</evidence>
<proteinExistence type="inferred from homology"/>
<keyword evidence="21" id="KW-1185">Reference proteome</keyword>
<feature type="transmembrane region" description="Helical" evidence="19">
    <location>
        <begin position="58"/>
        <end position="84"/>
    </location>
</feature>
<evidence type="ECO:0000256" key="1">
    <source>
        <dbReference type="ARBA" id="ARBA00001946"/>
    </source>
</evidence>
<protein>
    <recommendedName>
        <fullName evidence="6 19">Adenosylcobinamide-GDP ribazoletransferase</fullName>
        <ecNumber evidence="5 19">2.7.8.26</ecNumber>
    </recommendedName>
    <alternativeName>
        <fullName evidence="16 19">Cobalamin synthase</fullName>
    </alternativeName>
    <alternativeName>
        <fullName evidence="15 19">Cobalamin-5'-phosphate synthase</fullName>
    </alternativeName>
</protein>
<evidence type="ECO:0000313" key="20">
    <source>
        <dbReference type="EMBL" id="MBC5998263.1"/>
    </source>
</evidence>
<dbReference type="NCBIfam" id="TIGR00317">
    <property type="entry name" value="cobS"/>
    <property type="match status" value="1"/>
</dbReference>
<evidence type="ECO:0000256" key="4">
    <source>
        <dbReference type="ARBA" id="ARBA00010561"/>
    </source>
</evidence>
<evidence type="ECO:0000256" key="6">
    <source>
        <dbReference type="ARBA" id="ARBA00015850"/>
    </source>
</evidence>
<evidence type="ECO:0000256" key="19">
    <source>
        <dbReference type="HAMAP-Rule" id="MF_00719"/>
    </source>
</evidence>
<dbReference type="GO" id="GO:0051073">
    <property type="term" value="F:adenosylcobinamide-GDP ribazoletransferase activity"/>
    <property type="evidence" value="ECO:0007669"/>
    <property type="project" value="UniProtKB-EC"/>
</dbReference>
<dbReference type="Pfam" id="PF02654">
    <property type="entry name" value="CobS"/>
    <property type="match status" value="1"/>
</dbReference>
<feature type="transmembrane region" description="Helical" evidence="19">
    <location>
        <begin position="172"/>
        <end position="194"/>
    </location>
</feature>
<keyword evidence="12 19" id="KW-1133">Transmembrane helix</keyword>
<keyword evidence="13 19" id="KW-0472">Membrane</keyword>
<feature type="transmembrane region" description="Helical" evidence="19">
    <location>
        <begin position="230"/>
        <end position="256"/>
    </location>
</feature>
<comment type="subcellular location">
    <subcellularLocation>
        <location evidence="2 19">Cell membrane</location>
        <topology evidence="2 19">Multi-pass membrane protein</topology>
    </subcellularLocation>
</comment>
<sequence length="257" mass="28710">MKRFISILQFMTRIPININVGFDEEFHKTLSYFPLVGLVIGVLEFLIGKISLMIFDPFITSLVIALSAVVLTGGLHIDGLGDTFDALYSYRDKEKMLEIMKDSRLGTNSLLAVMFVLLFKIGFIYSIINKGLLWLVMFMPILGRLGVLVLTYKTVTPRKNGLGNLFIGKCSLGMFLTATSYSLVIIGLISKFIFASTNAVLISVLISTPVVFLFNVIFKNHVYKKIDGITGDILGCSIELSEIIYLIYIYISLIFIV</sequence>
<keyword evidence="10 19" id="KW-0812">Transmembrane</keyword>
<keyword evidence="9 19" id="KW-0808">Transferase</keyword>
<feature type="transmembrane region" description="Helical" evidence="19">
    <location>
        <begin position="131"/>
        <end position="152"/>
    </location>
</feature>
<comment type="catalytic activity">
    <reaction evidence="18 19">
        <text>alpha-ribazole 5'-phosphate + adenosylcob(III)inamide-GDP = adenosylcob(III)alamin 5'-phosphate + GMP + H(+)</text>
        <dbReference type="Rhea" id="RHEA:23560"/>
        <dbReference type="ChEBI" id="CHEBI:15378"/>
        <dbReference type="ChEBI" id="CHEBI:57918"/>
        <dbReference type="ChEBI" id="CHEBI:58115"/>
        <dbReference type="ChEBI" id="CHEBI:60487"/>
        <dbReference type="ChEBI" id="CHEBI:60493"/>
        <dbReference type="EC" id="2.7.8.26"/>
    </reaction>
</comment>
<comment type="cofactor">
    <cofactor evidence="1 19">
        <name>Mg(2+)</name>
        <dbReference type="ChEBI" id="CHEBI:18420"/>
    </cofactor>
</comment>
<keyword evidence="7 19" id="KW-1003">Cell membrane</keyword>
<evidence type="ECO:0000256" key="17">
    <source>
        <dbReference type="ARBA" id="ARBA00048623"/>
    </source>
</evidence>
<evidence type="ECO:0000256" key="18">
    <source>
        <dbReference type="ARBA" id="ARBA00049504"/>
    </source>
</evidence>
<dbReference type="Proteomes" id="UP000609849">
    <property type="component" value="Unassembled WGS sequence"/>
</dbReference>
<reference evidence="20 21" key="1">
    <citation type="submission" date="2020-08" db="EMBL/GenBank/DDBJ databases">
        <authorList>
            <person name="Liu C."/>
            <person name="Sun Q."/>
        </authorList>
    </citation>
    <scope>NUCLEOTIDE SEQUENCE [LARGE SCALE GENOMIC DNA]</scope>
    <source>
        <strain evidence="20 21">NSJ-18</strain>
    </source>
</reference>
<comment type="function">
    <text evidence="14 19">Joins adenosylcobinamide-GDP and alpha-ribazole to generate adenosylcobalamin (Ado-cobalamin). Also synthesizes adenosylcobalamin 5'-phosphate from adenosylcobinamide-GDP and alpha-ribazole 5'-phosphate.</text>
</comment>
<evidence type="ECO:0000256" key="9">
    <source>
        <dbReference type="ARBA" id="ARBA00022679"/>
    </source>
</evidence>
<comment type="similarity">
    <text evidence="4 19">Belongs to the CobS family.</text>
</comment>